<dbReference type="Pfam" id="PF00561">
    <property type="entry name" value="Abhydrolase_1"/>
    <property type="match status" value="1"/>
</dbReference>
<protein>
    <recommendedName>
        <fullName evidence="1">AB hydrolase-1 domain-containing protein</fullName>
    </recommendedName>
</protein>
<dbReference type="InterPro" id="IPR050471">
    <property type="entry name" value="AB_hydrolase"/>
</dbReference>
<sequence>MYSTSTSSLSMLPLNVEKWLKTRLISQPCSIQTPALGRVYVRSQALETRATLLRVILSTSSSMARAQRKWYSLWGEVSIYVPSEDAHQNLSARLNSVSFAWSPQVDHFGRMSEYSVLVFDNRGVGNSGVPRGPYTTSGMAEDVIALLDYIGWTEKHDLHVVGISLGGMIAQELSTKIPERIVSLTLAVTTAGGRPWTNLPPRKGFVSLARLMAISDTELKIPMIHDMVFTQEWLDEKAEDDPDGKTNRDLMVVDYRKRIETARPQKFLGAISQMAAGLTHNVAPARLSSIAKSVPKVLILTGDKDHLVNPSNSHYLKQHMPEAELVEWEGTGHAIHLQRKTRFNELLERVFKEGKENLQHFHDADGTTPEN</sequence>
<feature type="domain" description="AB hydrolase-1" evidence="1">
    <location>
        <begin position="101"/>
        <end position="338"/>
    </location>
</feature>
<reference evidence="2" key="1">
    <citation type="submission" date="2022-07" db="EMBL/GenBank/DDBJ databases">
        <title>Genome Sequence of Physisporinus lineatus.</title>
        <authorList>
            <person name="Buettner E."/>
        </authorList>
    </citation>
    <scope>NUCLEOTIDE SEQUENCE</scope>
    <source>
        <strain evidence="2">VT162</strain>
    </source>
</reference>
<evidence type="ECO:0000259" key="1">
    <source>
        <dbReference type="Pfam" id="PF00561"/>
    </source>
</evidence>
<dbReference type="EMBL" id="JANAWD010000315">
    <property type="protein sequence ID" value="KAJ3481559.1"/>
    <property type="molecule type" value="Genomic_DNA"/>
</dbReference>
<evidence type="ECO:0000313" key="3">
    <source>
        <dbReference type="Proteomes" id="UP001212997"/>
    </source>
</evidence>
<evidence type="ECO:0000313" key="2">
    <source>
        <dbReference type="EMBL" id="KAJ3481559.1"/>
    </source>
</evidence>
<dbReference type="InterPro" id="IPR029058">
    <property type="entry name" value="AB_hydrolase_fold"/>
</dbReference>
<keyword evidence="3" id="KW-1185">Reference proteome</keyword>
<dbReference type="SUPFAM" id="SSF53474">
    <property type="entry name" value="alpha/beta-Hydrolases"/>
    <property type="match status" value="1"/>
</dbReference>
<proteinExistence type="predicted"/>
<dbReference type="Gene3D" id="3.40.50.1820">
    <property type="entry name" value="alpha/beta hydrolase"/>
    <property type="match status" value="1"/>
</dbReference>
<dbReference type="InterPro" id="IPR000073">
    <property type="entry name" value="AB_hydrolase_1"/>
</dbReference>
<dbReference type="PANTHER" id="PTHR43433">
    <property type="entry name" value="HYDROLASE, ALPHA/BETA FOLD FAMILY PROTEIN"/>
    <property type="match status" value="1"/>
</dbReference>
<organism evidence="2 3">
    <name type="scientific">Meripilus lineatus</name>
    <dbReference type="NCBI Taxonomy" id="2056292"/>
    <lineage>
        <taxon>Eukaryota</taxon>
        <taxon>Fungi</taxon>
        <taxon>Dikarya</taxon>
        <taxon>Basidiomycota</taxon>
        <taxon>Agaricomycotina</taxon>
        <taxon>Agaricomycetes</taxon>
        <taxon>Polyporales</taxon>
        <taxon>Meripilaceae</taxon>
        <taxon>Meripilus</taxon>
    </lineage>
</organism>
<name>A0AAD5UZ70_9APHY</name>
<dbReference type="Proteomes" id="UP001212997">
    <property type="component" value="Unassembled WGS sequence"/>
</dbReference>
<accession>A0AAD5UZ70</accession>
<dbReference type="PANTHER" id="PTHR43433:SF5">
    <property type="entry name" value="AB HYDROLASE-1 DOMAIN-CONTAINING PROTEIN"/>
    <property type="match status" value="1"/>
</dbReference>
<comment type="caution">
    <text evidence="2">The sequence shown here is derived from an EMBL/GenBank/DDBJ whole genome shotgun (WGS) entry which is preliminary data.</text>
</comment>
<gene>
    <name evidence="2" type="ORF">NLI96_g7583</name>
</gene>
<dbReference type="AlphaFoldDB" id="A0AAD5UZ70"/>